<dbReference type="AlphaFoldDB" id="A0A545SZI6"/>
<name>A0A545SZI6_9RHOB</name>
<proteinExistence type="predicted"/>
<gene>
    <name evidence="1" type="ORF">FIL88_00180</name>
</gene>
<dbReference type="EMBL" id="VICH01000001">
    <property type="protein sequence ID" value="TQV70360.1"/>
    <property type="molecule type" value="Genomic_DNA"/>
</dbReference>
<sequence>MTDMSLQKARIHAGVWEGTLTTSGTTAPELEVTYQDQALSEVDVAEIADQPGQFSVRIQIPSGLLCDGVQTFLICDKSSGDTLDSFVIVAGQPLASDIRAEMDLLRAELDLLKRSFRRHLRDGGGK</sequence>
<dbReference type="RefSeq" id="WP_142851808.1">
    <property type="nucleotide sequence ID" value="NZ_FXWW01000002.1"/>
</dbReference>
<evidence type="ECO:0000313" key="2">
    <source>
        <dbReference type="Proteomes" id="UP000315816"/>
    </source>
</evidence>
<accession>A0A545SZI6</accession>
<evidence type="ECO:0000313" key="1">
    <source>
        <dbReference type="EMBL" id="TQV70360.1"/>
    </source>
</evidence>
<organism evidence="1 2">
    <name type="scientific">Aliiroseovarius halocynthiae</name>
    <dbReference type="NCBI Taxonomy" id="985055"/>
    <lineage>
        <taxon>Bacteria</taxon>
        <taxon>Pseudomonadati</taxon>
        <taxon>Pseudomonadota</taxon>
        <taxon>Alphaproteobacteria</taxon>
        <taxon>Rhodobacterales</taxon>
        <taxon>Paracoccaceae</taxon>
        <taxon>Aliiroseovarius</taxon>
    </lineage>
</organism>
<keyword evidence="2" id="KW-1185">Reference proteome</keyword>
<dbReference type="OrthoDB" id="7772846at2"/>
<comment type="caution">
    <text evidence="1">The sequence shown here is derived from an EMBL/GenBank/DDBJ whole genome shotgun (WGS) entry which is preliminary data.</text>
</comment>
<reference evidence="1 2" key="1">
    <citation type="submission" date="2019-06" db="EMBL/GenBank/DDBJ databases">
        <title>A novel species of marine bacteria.</title>
        <authorList>
            <person name="Wang Y."/>
        </authorList>
    </citation>
    <scope>NUCLEOTIDE SEQUENCE [LARGE SCALE GENOMIC DNA]</scope>
    <source>
        <strain evidence="1 2">MA1-10</strain>
    </source>
</reference>
<protein>
    <submittedName>
        <fullName evidence="1">Uncharacterized protein</fullName>
    </submittedName>
</protein>
<dbReference type="Proteomes" id="UP000315816">
    <property type="component" value="Unassembled WGS sequence"/>
</dbReference>